<comment type="caution">
    <text evidence="13">The sequence shown here is derived from an EMBL/GenBank/DDBJ whole genome shotgun (WGS) entry which is preliminary data.</text>
</comment>
<comment type="subcellular location">
    <subcellularLocation>
        <location evidence="1">Cell outer membrane</location>
        <topology evidence="1">Multi-pass membrane protein</topology>
    </subcellularLocation>
</comment>
<dbReference type="Proteomes" id="UP000266327">
    <property type="component" value="Unassembled WGS sequence"/>
</dbReference>
<dbReference type="InterPro" id="IPR050298">
    <property type="entry name" value="Gram-neg_bact_OMP"/>
</dbReference>
<evidence type="ECO:0000256" key="10">
    <source>
        <dbReference type="ARBA" id="ARBA00023237"/>
    </source>
</evidence>
<keyword evidence="8" id="KW-0626">Porin</keyword>
<feature type="domain" description="Porin" evidence="12">
    <location>
        <begin position="7"/>
        <end position="347"/>
    </location>
</feature>
<feature type="chain" id="PRO_5017461559" evidence="11">
    <location>
        <begin position="21"/>
        <end position="382"/>
    </location>
</feature>
<evidence type="ECO:0000259" key="12">
    <source>
        <dbReference type="Pfam" id="PF13609"/>
    </source>
</evidence>
<name>A0A3A3GH82_9BURK</name>
<proteinExistence type="predicted"/>
<evidence type="ECO:0000313" key="14">
    <source>
        <dbReference type="Proteomes" id="UP000266327"/>
    </source>
</evidence>
<dbReference type="SUPFAM" id="SSF56935">
    <property type="entry name" value="Porins"/>
    <property type="match status" value="1"/>
</dbReference>
<evidence type="ECO:0000256" key="7">
    <source>
        <dbReference type="ARBA" id="ARBA00023065"/>
    </source>
</evidence>
<feature type="signal peptide" evidence="11">
    <location>
        <begin position="1"/>
        <end position="20"/>
    </location>
</feature>
<accession>A0A3A3GH82</accession>
<gene>
    <name evidence="13" type="ORF">D3878_08495</name>
</gene>
<protein>
    <submittedName>
        <fullName evidence="13">Porin</fullName>
    </submittedName>
</protein>
<evidence type="ECO:0000256" key="11">
    <source>
        <dbReference type="SAM" id="SignalP"/>
    </source>
</evidence>
<dbReference type="OrthoDB" id="5293374at2"/>
<keyword evidence="5" id="KW-0812">Transmembrane</keyword>
<keyword evidence="7" id="KW-0406">Ion transport</keyword>
<dbReference type="Gene3D" id="2.40.160.10">
    <property type="entry name" value="Porin"/>
    <property type="match status" value="1"/>
</dbReference>
<dbReference type="RefSeq" id="WP_119785059.1">
    <property type="nucleotide sequence ID" value="NZ_QYUQ01000002.1"/>
</dbReference>
<keyword evidence="6 11" id="KW-0732">Signal</keyword>
<dbReference type="InterPro" id="IPR023614">
    <property type="entry name" value="Porin_dom_sf"/>
</dbReference>
<evidence type="ECO:0000256" key="3">
    <source>
        <dbReference type="ARBA" id="ARBA00022448"/>
    </source>
</evidence>
<dbReference type="GO" id="GO:0046930">
    <property type="term" value="C:pore complex"/>
    <property type="evidence" value="ECO:0007669"/>
    <property type="project" value="UniProtKB-KW"/>
</dbReference>
<organism evidence="13 14">
    <name type="scientific">Noviherbaspirillum sedimenti</name>
    <dbReference type="NCBI Taxonomy" id="2320865"/>
    <lineage>
        <taxon>Bacteria</taxon>
        <taxon>Pseudomonadati</taxon>
        <taxon>Pseudomonadota</taxon>
        <taxon>Betaproteobacteria</taxon>
        <taxon>Burkholderiales</taxon>
        <taxon>Oxalobacteraceae</taxon>
        <taxon>Noviherbaspirillum</taxon>
    </lineage>
</organism>
<keyword evidence="9" id="KW-0472">Membrane</keyword>
<dbReference type="PANTHER" id="PTHR34501:SF9">
    <property type="entry name" value="MAJOR OUTER MEMBRANE PROTEIN P.IA"/>
    <property type="match status" value="1"/>
</dbReference>
<dbReference type="InterPro" id="IPR002299">
    <property type="entry name" value="Porin_Neis"/>
</dbReference>
<evidence type="ECO:0000256" key="1">
    <source>
        <dbReference type="ARBA" id="ARBA00004571"/>
    </source>
</evidence>
<dbReference type="CDD" id="cd00342">
    <property type="entry name" value="gram_neg_porins"/>
    <property type="match status" value="1"/>
</dbReference>
<keyword evidence="14" id="KW-1185">Reference proteome</keyword>
<evidence type="ECO:0000256" key="4">
    <source>
        <dbReference type="ARBA" id="ARBA00022452"/>
    </source>
</evidence>
<dbReference type="GO" id="GO:0009279">
    <property type="term" value="C:cell outer membrane"/>
    <property type="evidence" value="ECO:0007669"/>
    <property type="project" value="UniProtKB-SubCell"/>
</dbReference>
<dbReference type="PRINTS" id="PR00184">
    <property type="entry name" value="NEISSPPORIN"/>
</dbReference>
<reference evidence="14" key="1">
    <citation type="submission" date="2018-09" db="EMBL/GenBank/DDBJ databases">
        <authorList>
            <person name="Zhu H."/>
        </authorList>
    </citation>
    <scope>NUCLEOTIDE SEQUENCE [LARGE SCALE GENOMIC DNA]</scope>
    <source>
        <strain evidence="14">K1S02-23</strain>
    </source>
</reference>
<evidence type="ECO:0000256" key="6">
    <source>
        <dbReference type="ARBA" id="ARBA00022729"/>
    </source>
</evidence>
<comment type="subunit">
    <text evidence="2">Homotrimer.</text>
</comment>
<dbReference type="GO" id="GO:0006811">
    <property type="term" value="P:monoatomic ion transport"/>
    <property type="evidence" value="ECO:0007669"/>
    <property type="project" value="UniProtKB-KW"/>
</dbReference>
<evidence type="ECO:0000256" key="2">
    <source>
        <dbReference type="ARBA" id="ARBA00011233"/>
    </source>
</evidence>
<dbReference type="Pfam" id="PF13609">
    <property type="entry name" value="Porin_4"/>
    <property type="match status" value="1"/>
</dbReference>
<evidence type="ECO:0000256" key="5">
    <source>
        <dbReference type="ARBA" id="ARBA00022692"/>
    </source>
</evidence>
<evidence type="ECO:0000256" key="9">
    <source>
        <dbReference type="ARBA" id="ARBA00023136"/>
    </source>
</evidence>
<keyword evidence="3" id="KW-0813">Transport</keyword>
<dbReference type="EMBL" id="QYUQ01000002">
    <property type="protein sequence ID" value="RJG01616.1"/>
    <property type="molecule type" value="Genomic_DNA"/>
</dbReference>
<dbReference type="GO" id="GO:0015288">
    <property type="term" value="F:porin activity"/>
    <property type="evidence" value="ECO:0007669"/>
    <property type="project" value="UniProtKB-KW"/>
</dbReference>
<keyword evidence="10" id="KW-0998">Cell outer membrane</keyword>
<dbReference type="InterPro" id="IPR033900">
    <property type="entry name" value="Gram_neg_porin_domain"/>
</dbReference>
<dbReference type="AlphaFoldDB" id="A0A3A3GH82"/>
<sequence length="382" mass="40378">MKKSLIALAVLGAFATAAQAQTNVQIGGRVQADIKSYKVGDVTTAGRVAKNELRVDDDETSRFWLSGTEDLGGGLKALFYVENRFNTDVGTGQNAGGNGLANGNTYLGLSGNFGQVTVGKHTFMEDQGNAVQYGIKGGQAIPSGFLGSKNILNFVDTTNGARASGMSTGRVNNSIQYVSPNFSGFKATVGFSTNPDGNEGTQAGAAPFNNGDYSKGQQYFLAGNYSNGPIFLNLAYYDQQLEGKPAVGDEKQVRLSGSYAFPFGLKVGAQFDRATIEAGAVDRERNAWQIPVSYQFGANTILASFTKAGDIKGQINSGAKMWTLGYDYALSKRTNVGVFYGKLDNDSNATYQPVDSGDTRNGSVLLGGESASIFAVAVKHTF</sequence>
<keyword evidence="4" id="KW-1134">Transmembrane beta strand</keyword>
<evidence type="ECO:0000256" key="8">
    <source>
        <dbReference type="ARBA" id="ARBA00023114"/>
    </source>
</evidence>
<dbReference type="PANTHER" id="PTHR34501">
    <property type="entry name" value="PROTEIN YDDL-RELATED"/>
    <property type="match status" value="1"/>
</dbReference>
<evidence type="ECO:0000313" key="13">
    <source>
        <dbReference type="EMBL" id="RJG01616.1"/>
    </source>
</evidence>